<evidence type="ECO:0000256" key="3">
    <source>
        <dbReference type="ARBA" id="ARBA00022723"/>
    </source>
</evidence>
<proteinExistence type="inferred from homology"/>
<comment type="similarity">
    <text evidence="1">Belongs to the peptidase M4 family.</text>
</comment>
<evidence type="ECO:0000313" key="13">
    <source>
        <dbReference type="EMBL" id="CUS03509.2"/>
    </source>
</evidence>
<dbReference type="Gene3D" id="1.10.390.10">
    <property type="entry name" value="Neutral Protease Domain 2"/>
    <property type="match status" value="2"/>
</dbReference>
<feature type="domain" description="FTP" evidence="12">
    <location>
        <begin position="117"/>
        <end position="165"/>
    </location>
</feature>
<evidence type="ECO:0000256" key="8">
    <source>
        <dbReference type="PIRSR" id="PIRSR623612-1"/>
    </source>
</evidence>
<accession>A0A160T2N0</accession>
<dbReference type="GO" id="GO:0006508">
    <property type="term" value="P:proteolysis"/>
    <property type="evidence" value="ECO:0007669"/>
    <property type="project" value="UniProtKB-KW"/>
</dbReference>
<feature type="domain" description="Peptidase M4 C-terminal" evidence="11">
    <location>
        <begin position="564"/>
        <end position="678"/>
    </location>
</feature>
<dbReference type="InterPro" id="IPR050728">
    <property type="entry name" value="Zinc_Metalloprotease_M4"/>
</dbReference>
<evidence type="ECO:0000256" key="7">
    <source>
        <dbReference type="ARBA" id="ARBA00023049"/>
    </source>
</evidence>
<keyword evidence="6" id="KW-0862">Zinc</keyword>
<sequence length="1074" mass="111130">MKGNSHPRRGGRLMLVLGLPVLLLILVFASASGAEPAASGVDAAPAAQPDSSGVQRLVEATGGRAVFSQNPATGMVGFLRITGGEGLSLAAGESVEAESAAFFQQYGSIFGISDAAAELTPLGATTDGVGMQHLSYRQVYQGVPVFAAILRVHYNAAGALSAANGVFVPRINVNVAPSRSAESAASTAIAATALSHSIDGSTVLASDLTVAATTLYVYRDGLIQGVPGPDYLVHEVEVLGGAAVRDFVYVDAHTGKVINHIKAAADGMYRRLYQSNLSTQVWQEGDAFPGTLNVDQQNIVNASGHSYAFFSNAFGRDSFDDLGAEMRSINGAPISCPNATWNGSTTNYCPGVTADDVVAHEWGHAYTQYTHGLIYQWQPGALNESYSDIWGETVDLLNGMGTDSPAPARTANSCSAFAVAPIVRVNSPAGIAGDYAAGGAAFGSPVPLAGLTGDVVLVTNGSPVRNDACTTVTNGPAVSGKIALMNDGACSFTTQVKNAQSKGAIGVIVAGLDNVLGIMGGTDATITIPAVYVTKATGDLIKPLLPGVNVTLRPVDGIPMESSYRWLMGENATAFGGAIRDMWDPTCKGDPGKVSDTQYWCTTGDGGGVHSNSGVPNHGYTLLVDGGTYNGQVVTGIGLTKAAHIYWQAQLQYQTPTSKFADHADALEQACTDLLGQNLPGLSTGVAAGPSGEVITTADCAEVADMIAAVELRSDPTQCGFEPILDPNAPALCASDVVREYYGEDFESGLGDWTLTNQGTHSAWPNLNWESEADLPNDRAGTAAFAINLNAGNCVPPNGDISGVMQMASSTINIPTGVTTPTLTFDHYVATEGGWDGGNLKISVNGGDYSLVPAAAFTFNDYNATLLTAASPNFNTNPMAEQPAFTGTDGGEIYGSWGQSHVDLSAAGVVPGDAINLRYDFGMDGCGGVLGWYVDDVSVYSCEVNQNPVCTGAVASTTRLWPANHKFKSINVVGVTDPEGDAMTITIDSIFQDEAVDAHHSGNTAPDGQGLGTSTAKVRAERVSKGNGRVYYISFTADDIYGGSCSGMVTVGVPKNVNGTPVGEGALYNSTLIP</sequence>
<dbReference type="InterPro" id="IPR023612">
    <property type="entry name" value="Peptidase_M4"/>
</dbReference>
<evidence type="ECO:0000259" key="12">
    <source>
        <dbReference type="Pfam" id="PF07504"/>
    </source>
</evidence>
<evidence type="ECO:0000256" key="6">
    <source>
        <dbReference type="ARBA" id="ARBA00022833"/>
    </source>
</evidence>
<dbReference type="Pfam" id="PF01447">
    <property type="entry name" value="Peptidase_M4"/>
    <property type="match status" value="1"/>
</dbReference>
<keyword evidence="3" id="KW-0479">Metal-binding</keyword>
<gene>
    <name evidence="13" type="ORF">CFX0092_A1631</name>
</gene>
<dbReference type="AlphaFoldDB" id="A0A160T2N0"/>
<dbReference type="InterPro" id="IPR013856">
    <property type="entry name" value="Peptidase_M4_domain"/>
</dbReference>
<dbReference type="PANTHER" id="PTHR33794:SF1">
    <property type="entry name" value="BACILLOLYSIN"/>
    <property type="match status" value="1"/>
</dbReference>
<protein>
    <submittedName>
        <fullName evidence="13">Thermolysin metallopeptidase</fullName>
    </submittedName>
</protein>
<dbReference type="InterPro" id="IPR003137">
    <property type="entry name" value="PA_domain"/>
</dbReference>
<dbReference type="InterPro" id="IPR011096">
    <property type="entry name" value="FTP_domain"/>
</dbReference>
<reference evidence="13" key="1">
    <citation type="submission" date="2016-01" db="EMBL/GenBank/DDBJ databases">
        <authorList>
            <person name="Mcilroy J.S."/>
            <person name="Karst M S."/>
            <person name="Albertsen M."/>
        </authorList>
    </citation>
    <scope>NUCLEOTIDE SEQUENCE</scope>
    <source>
        <strain evidence="13">Cfx-K</strain>
    </source>
</reference>
<dbReference type="Gene3D" id="3.50.30.30">
    <property type="match status" value="1"/>
</dbReference>
<dbReference type="RefSeq" id="WP_095042993.1">
    <property type="nucleotide sequence ID" value="NZ_LN890655.1"/>
</dbReference>
<dbReference type="Pfam" id="PF07504">
    <property type="entry name" value="FTP"/>
    <property type="match status" value="1"/>
</dbReference>
<dbReference type="Pfam" id="PF02225">
    <property type="entry name" value="PA"/>
    <property type="match status" value="1"/>
</dbReference>
<name>A0A160T2N0_9CHLR</name>
<dbReference type="GO" id="GO:0004222">
    <property type="term" value="F:metalloendopeptidase activity"/>
    <property type="evidence" value="ECO:0007669"/>
    <property type="project" value="InterPro"/>
</dbReference>
<keyword evidence="2" id="KW-0645">Protease</keyword>
<dbReference type="EMBL" id="LN890655">
    <property type="protein sequence ID" value="CUS03509.2"/>
    <property type="molecule type" value="Genomic_DNA"/>
</dbReference>
<dbReference type="PRINTS" id="PR00730">
    <property type="entry name" value="THERMOLYSIN"/>
</dbReference>
<evidence type="ECO:0000256" key="4">
    <source>
        <dbReference type="ARBA" id="ARBA00022729"/>
    </source>
</evidence>
<evidence type="ECO:0000259" key="10">
    <source>
        <dbReference type="Pfam" id="PF02225"/>
    </source>
</evidence>
<dbReference type="CDD" id="cd04818">
    <property type="entry name" value="PA_subtilisin_1"/>
    <property type="match status" value="1"/>
</dbReference>
<feature type="domain" description="PA" evidence="10">
    <location>
        <begin position="452"/>
        <end position="540"/>
    </location>
</feature>
<keyword evidence="7" id="KW-0482">Metalloprotease</keyword>
<dbReference type="PANTHER" id="PTHR33794">
    <property type="entry name" value="BACILLOLYSIN"/>
    <property type="match status" value="1"/>
</dbReference>
<dbReference type="Gene3D" id="3.10.450.490">
    <property type="match status" value="1"/>
</dbReference>
<feature type="active site" description="Proton donor" evidence="8">
    <location>
        <position position="610"/>
    </location>
</feature>
<keyword evidence="14" id="KW-1185">Reference proteome</keyword>
<feature type="active site" evidence="8">
    <location>
        <position position="361"/>
    </location>
</feature>
<dbReference type="InterPro" id="IPR027268">
    <property type="entry name" value="Peptidase_M4/M1_CTD_sf"/>
</dbReference>
<keyword evidence="4" id="KW-0732">Signal</keyword>
<evidence type="ECO:0000313" key="14">
    <source>
        <dbReference type="Proteomes" id="UP000215027"/>
    </source>
</evidence>
<evidence type="ECO:0000256" key="1">
    <source>
        <dbReference type="ARBA" id="ARBA00009388"/>
    </source>
</evidence>
<evidence type="ECO:0000256" key="2">
    <source>
        <dbReference type="ARBA" id="ARBA00022670"/>
    </source>
</evidence>
<dbReference type="SUPFAM" id="SSF55486">
    <property type="entry name" value="Metalloproteases ('zincins'), catalytic domain"/>
    <property type="match status" value="1"/>
</dbReference>
<dbReference type="KEGG" id="pbf:CFX0092_A1631"/>
<dbReference type="Pfam" id="PF02868">
    <property type="entry name" value="Peptidase_M4_C"/>
    <property type="match status" value="1"/>
</dbReference>
<evidence type="ECO:0000259" key="11">
    <source>
        <dbReference type="Pfam" id="PF02868"/>
    </source>
</evidence>
<dbReference type="InterPro" id="IPR046450">
    <property type="entry name" value="PA_dom_sf"/>
</dbReference>
<dbReference type="GO" id="GO:0046872">
    <property type="term" value="F:metal ion binding"/>
    <property type="evidence" value="ECO:0007669"/>
    <property type="project" value="UniProtKB-KW"/>
</dbReference>
<keyword evidence="5" id="KW-0378">Hydrolase</keyword>
<dbReference type="Gene3D" id="3.10.170.10">
    <property type="match status" value="1"/>
</dbReference>
<organism evidence="13 14">
    <name type="scientific">Candidatus Promineifilum breve</name>
    <dbReference type="NCBI Taxonomy" id="1806508"/>
    <lineage>
        <taxon>Bacteria</taxon>
        <taxon>Bacillati</taxon>
        <taxon>Chloroflexota</taxon>
        <taxon>Ardenticatenia</taxon>
        <taxon>Candidatus Promineifilales</taxon>
        <taxon>Candidatus Promineifilaceae</taxon>
        <taxon>Candidatus Promineifilum</taxon>
    </lineage>
</organism>
<evidence type="ECO:0000256" key="5">
    <source>
        <dbReference type="ARBA" id="ARBA00022801"/>
    </source>
</evidence>
<evidence type="ECO:0000259" key="9">
    <source>
        <dbReference type="Pfam" id="PF01447"/>
    </source>
</evidence>
<feature type="domain" description="Peptidase M4" evidence="9">
    <location>
        <begin position="278"/>
        <end position="368"/>
    </location>
</feature>
<dbReference type="SUPFAM" id="SSF52025">
    <property type="entry name" value="PA domain"/>
    <property type="match status" value="1"/>
</dbReference>
<dbReference type="OrthoDB" id="291295at2"/>
<dbReference type="Proteomes" id="UP000215027">
    <property type="component" value="Chromosome I"/>
</dbReference>
<dbReference type="InterPro" id="IPR001570">
    <property type="entry name" value="Peptidase_M4_C_domain"/>
</dbReference>